<dbReference type="Pfam" id="PF04076">
    <property type="entry name" value="BOF"/>
    <property type="match status" value="1"/>
</dbReference>
<feature type="signal peptide" evidence="2">
    <location>
        <begin position="1"/>
        <end position="18"/>
    </location>
</feature>
<proteinExistence type="predicted"/>
<gene>
    <name evidence="3" type="ORF">NCTC10660_02010</name>
</gene>
<dbReference type="NCBIfam" id="NF033674">
    <property type="entry name" value="stress_OB_fold"/>
    <property type="match status" value="1"/>
</dbReference>
<dbReference type="InterPro" id="IPR005220">
    <property type="entry name" value="CarO-like"/>
</dbReference>
<evidence type="ECO:0000256" key="2">
    <source>
        <dbReference type="SAM" id="SignalP"/>
    </source>
</evidence>
<dbReference type="AlphaFoldDB" id="A0A378U205"/>
<dbReference type="PANTHER" id="PTHR36571:SF1">
    <property type="entry name" value="PROTEIN YGIW"/>
    <property type="match status" value="1"/>
</dbReference>
<evidence type="ECO:0000256" key="1">
    <source>
        <dbReference type="ARBA" id="ARBA00022729"/>
    </source>
</evidence>
<dbReference type="GeneID" id="93352999"/>
<dbReference type="SUPFAM" id="SSF101756">
    <property type="entry name" value="Hypothetical protein YgiW"/>
    <property type="match status" value="1"/>
</dbReference>
<keyword evidence="1 2" id="KW-0732">Signal</keyword>
<dbReference type="Gene3D" id="2.40.50.200">
    <property type="entry name" value="Bacterial OB-fold"/>
    <property type="match status" value="1"/>
</dbReference>
<reference evidence="3 4" key="1">
    <citation type="submission" date="2018-06" db="EMBL/GenBank/DDBJ databases">
        <authorList>
            <consortium name="Pathogen Informatics"/>
            <person name="Doyle S."/>
        </authorList>
    </citation>
    <scope>NUCLEOTIDE SEQUENCE [LARGE SCALE GENOMIC DNA]</scope>
    <source>
        <strain evidence="3 4">NCTC10660</strain>
    </source>
</reference>
<sequence>MKKLIFIILSALSLSAHAEFVPEGNSAPSRQQVNTVHEAKTEFGDNAHIVLEGFITGSAGTINPEEYFFKDDTDTIKIEINPDVWRGQKVTPQTKVRIAGEVDINRFNNSREIEVRRLDIVK</sequence>
<evidence type="ECO:0000313" key="4">
    <source>
        <dbReference type="Proteomes" id="UP000254927"/>
    </source>
</evidence>
<accession>A0A378U205</accession>
<protein>
    <submittedName>
        <fullName evidence="3">Uncharacterized conserved protein</fullName>
    </submittedName>
</protein>
<dbReference type="Proteomes" id="UP000254927">
    <property type="component" value="Unassembled WGS sequence"/>
</dbReference>
<dbReference type="EMBL" id="UGQW01000002">
    <property type="protein sequence ID" value="STZ68490.1"/>
    <property type="molecule type" value="Genomic_DNA"/>
</dbReference>
<dbReference type="RefSeq" id="WP_049248649.1">
    <property type="nucleotide sequence ID" value="NZ_CP031252.1"/>
</dbReference>
<dbReference type="PANTHER" id="PTHR36571">
    <property type="entry name" value="PROTEIN YGIW"/>
    <property type="match status" value="1"/>
</dbReference>
<evidence type="ECO:0000313" key="3">
    <source>
        <dbReference type="EMBL" id="STZ68490.1"/>
    </source>
</evidence>
<feature type="chain" id="PRO_5016822161" evidence="2">
    <location>
        <begin position="19"/>
        <end position="122"/>
    </location>
</feature>
<organism evidence="3 4">
    <name type="scientific">Neisseria elongata</name>
    <dbReference type="NCBI Taxonomy" id="495"/>
    <lineage>
        <taxon>Bacteria</taxon>
        <taxon>Pseudomonadati</taxon>
        <taxon>Pseudomonadota</taxon>
        <taxon>Betaproteobacteria</taxon>
        <taxon>Neisseriales</taxon>
        <taxon>Neisseriaceae</taxon>
        <taxon>Neisseria</taxon>
    </lineage>
</organism>
<dbReference type="InterPro" id="IPR036700">
    <property type="entry name" value="BOBF_sf"/>
</dbReference>
<name>A0A378U205_NEIEL</name>